<organism evidence="9 11">
    <name type="scientific">Cuscuta epithymum</name>
    <dbReference type="NCBI Taxonomy" id="186058"/>
    <lineage>
        <taxon>Eukaryota</taxon>
        <taxon>Viridiplantae</taxon>
        <taxon>Streptophyta</taxon>
        <taxon>Embryophyta</taxon>
        <taxon>Tracheophyta</taxon>
        <taxon>Spermatophyta</taxon>
        <taxon>Magnoliopsida</taxon>
        <taxon>eudicotyledons</taxon>
        <taxon>Gunneridae</taxon>
        <taxon>Pentapetalae</taxon>
        <taxon>asterids</taxon>
        <taxon>lamiids</taxon>
        <taxon>Solanales</taxon>
        <taxon>Convolvulaceae</taxon>
        <taxon>Cuscuteae</taxon>
        <taxon>Cuscuta</taxon>
        <taxon>Cuscuta subgen. Cuscuta</taxon>
    </lineage>
</organism>
<dbReference type="InterPro" id="IPR043502">
    <property type="entry name" value="DNA/RNA_pol_sf"/>
</dbReference>
<keyword evidence="11" id="KW-1185">Reference proteome</keyword>
<evidence type="ECO:0000256" key="2">
    <source>
        <dbReference type="ARBA" id="ARBA00022723"/>
    </source>
</evidence>
<evidence type="ECO:0000259" key="7">
    <source>
        <dbReference type="PROSITE" id="PS50158"/>
    </source>
</evidence>
<keyword evidence="4" id="KW-0378">Hydrolase</keyword>
<dbReference type="Gene3D" id="4.10.60.10">
    <property type="entry name" value="Zinc finger, CCHC-type"/>
    <property type="match status" value="1"/>
</dbReference>
<evidence type="ECO:0000256" key="6">
    <source>
        <dbReference type="SAM" id="MobiDB-lite"/>
    </source>
</evidence>
<dbReference type="GO" id="GO:0004190">
    <property type="term" value="F:aspartic-type endopeptidase activity"/>
    <property type="evidence" value="ECO:0007669"/>
    <property type="project" value="UniProtKB-KW"/>
</dbReference>
<keyword evidence="1" id="KW-0645">Protease</keyword>
<dbReference type="InterPro" id="IPR036397">
    <property type="entry name" value="RNaseH_sf"/>
</dbReference>
<dbReference type="PROSITE" id="PS50158">
    <property type="entry name" value="ZF_CCHC"/>
    <property type="match status" value="1"/>
</dbReference>
<dbReference type="Gene3D" id="3.30.420.10">
    <property type="entry name" value="Ribonuclease H-like superfamily/Ribonuclease H"/>
    <property type="match status" value="1"/>
</dbReference>
<dbReference type="SUPFAM" id="SSF53098">
    <property type="entry name" value="Ribonuclease H-like"/>
    <property type="match status" value="1"/>
</dbReference>
<feature type="compositionally biased region" description="Basic and acidic residues" evidence="6">
    <location>
        <begin position="252"/>
        <end position="262"/>
    </location>
</feature>
<feature type="region of interest" description="Disordered" evidence="6">
    <location>
        <begin position="784"/>
        <end position="816"/>
    </location>
</feature>
<proteinExistence type="predicted"/>
<dbReference type="Pfam" id="PF00665">
    <property type="entry name" value="rve"/>
    <property type="match status" value="1"/>
</dbReference>
<dbReference type="Pfam" id="PF13976">
    <property type="entry name" value="gag_pre-integrs"/>
    <property type="match status" value="1"/>
</dbReference>
<dbReference type="Pfam" id="PF14223">
    <property type="entry name" value="Retrotran_gag_2"/>
    <property type="match status" value="1"/>
</dbReference>
<keyword evidence="3" id="KW-0064">Aspartyl protease</keyword>
<evidence type="ECO:0000313" key="10">
    <source>
        <dbReference type="EMBL" id="CAH9147320.1"/>
    </source>
</evidence>
<dbReference type="InterPro" id="IPR001584">
    <property type="entry name" value="Integrase_cat-core"/>
</dbReference>
<dbReference type="SUPFAM" id="SSF57756">
    <property type="entry name" value="Retrovirus zinc finger-like domains"/>
    <property type="match status" value="1"/>
</dbReference>
<dbReference type="InterPro" id="IPR025724">
    <property type="entry name" value="GAG-pre-integrase_dom"/>
</dbReference>
<feature type="domain" description="Integrase catalytic" evidence="8">
    <location>
        <begin position="511"/>
        <end position="687"/>
    </location>
</feature>
<name>A0AAV0E6H5_9ASTE</name>
<gene>
    <name evidence="9" type="ORF">CEPIT_LOCUS20724</name>
    <name evidence="10" type="ORF">CEPIT_LOCUS43649</name>
</gene>
<dbReference type="SUPFAM" id="SSF56672">
    <property type="entry name" value="DNA/RNA polymerases"/>
    <property type="match status" value="1"/>
</dbReference>
<dbReference type="CDD" id="cd09272">
    <property type="entry name" value="RNase_HI_RT_Ty1"/>
    <property type="match status" value="1"/>
</dbReference>
<dbReference type="EMBL" id="CAMAPF010001127">
    <property type="protein sequence ID" value="CAH9147320.1"/>
    <property type="molecule type" value="Genomic_DNA"/>
</dbReference>
<feature type="domain" description="CCHC-type" evidence="7">
    <location>
        <begin position="270"/>
        <end position="284"/>
    </location>
</feature>
<evidence type="ECO:0000256" key="3">
    <source>
        <dbReference type="ARBA" id="ARBA00022750"/>
    </source>
</evidence>
<dbReference type="InterPro" id="IPR057670">
    <property type="entry name" value="SH3_retrovirus"/>
</dbReference>
<dbReference type="Proteomes" id="UP001152523">
    <property type="component" value="Unassembled WGS sequence"/>
</dbReference>
<dbReference type="PROSITE" id="PS50994">
    <property type="entry name" value="INTEGRASE"/>
    <property type="match status" value="1"/>
</dbReference>
<dbReference type="PANTHER" id="PTHR42648">
    <property type="entry name" value="TRANSPOSASE, PUTATIVE-RELATED"/>
    <property type="match status" value="1"/>
</dbReference>
<dbReference type="InterPro" id="IPR036875">
    <property type="entry name" value="Znf_CCHC_sf"/>
</dbReference>
<reference evidence="9" key="1">
    <citation type="submission" date="2022-07" db="EMBL/GenBank/DDBJ databases">
        <authorList>
            <person name="Macas J."/>
            <person name="Novak P."/>
            <person name="Neumann P."/>
        </authorList>
    </citation>
    <scope>NUCLEOTIDE SEQUENCE</scope>
</reference>
<dbReference type="GO" id="GO:0008270">
    <property type="term" value="F:zinc ion binding"/>
    <property type="evidence" value="ECO:0007669"/>
    <property type="project" value="UniProtKB-KW"/>
</dbReference>
<dbReference type="Pfam" id="PF00098">
    <property type="entry name" value="zf-CCHC"/>
    <property type="match status" value="1"/>
</dbReference>
<protein>
    <submittedName>
        <fullName evidence="9">Uncharacterized protein</fullName>
    </submittedName>
</protein>
<dbReference type="SMART" id="SM00343">
    <property type="entry name" value="ZnF_C2HC"/>
    <property type="match status" value="1"/>
</dbReference>
<evidence type="ECO:0000256" key="1">
    <source>
        <dbReference type="ARBA" id="ARBA00022670"/>
    </source>
</evidence>
<comment type="caution">
    <text evidence="9">The sequence shown here is derived from an EMBL/GenBank/DDBJ whole genome shotgun (WGS) entry which is preliminary data.</text>
</comment>
<evidence type="ECO:0000259" key="8">
    <source>
        <dbReference type="PROSITE" id="PS50994"/>
    </source>
</evidence>
<dbReference type="Pfam" id="PF22936">
    <property type="entry name" value="Pol_BBD"/>
    <property type="match status" value="1"/>
</dbReference>
<dbReference type="PANTHER" id="PTHR42648:SF25">
    <property type="entry name" value="RNA-DIRECTED DNA POLYMERASE"/>
    <property type="match status" value="1"/>
</dbReference>
<accession>A0AAV0E6H5</accession>
<evidence type="ECO:0000313" key="9">
    <source>
        <dbReference type="EMBL" id="CAH9114418.1"/>
    </source>
</evidence>
<keyword evidence="2" id="KW-0479">Metal-binding</keyword>
<dbReference type="InterPro" id="IPR039537">
    <property type="entry name" value="Retrotran_Ty1/copia-like"/>
</dbReference>
<evidence type="ECO:0000313" key="11">
    <source>
        <dbReference type="Proteomes" id="UP001152523"/>
    </source>
</evidence>
<dbReference type="GO" id="GO:0003676">
    <property type="term" value="F:nucleic acid binding"/>
    <property type="evidence" value="ECO:0007669"/>
    <property type="project" value="InterPro"/>
</dbReference>
<dbReference type="Pfam" id="PF07727">
    <property type="entry name" value="RVT_2"/>
    <property type="match status" value="1"/>
</dbReference>
<dbReference type="GO" id="GO:0015074">
    <property type="term" value="P:DNA integration"/>
    <property type="evidence" value="ECO:0007669"/>
    <property type="project" value="InterPro"/>
</dbReference>
<dbReference type="InterPro" id="IPR013103">
    <property type="entry name" value="RVT_2"/>
</dbReference>
<dbReference type="InterPro" id="IPR001878">
    <property type="entry name" value="Znf_CCHC"/>
</dbReference>
<sequence>MSRDTGGTHNDEGQSQEKGDIIALKYPMLTKSNYAAWAIKMEVYMMAQGVWEAIETEGVVETRKDKMALAVIYQGISEDTLLQLGAKRTAKEAWSMLKTMNLGAEKVKEVRTQSLWREFEAMKMSNEDSVDDYASKLQIVVTKLRGLGNEVKEEKIVKKLLRSASPKFLQIASTIEEFGDLKTKTSEEIIGSLKAHEERFQSVETKTEETVLLTQAEWKAREEKHAKDVSRDFRSNRGGRGRGRGRGYNTSHKREEEPMQKRKFDKSKIKCYNCGKMGHFASECTTEEKEDHANFMKEEDFEEPALLMIETCELNQTQPLQENTHELKRNEASWYLDTGASNHMTGDKGCFTSIDSSVNGKVRFGDGSVIDIHGLGSILFQCKNGEHLVLTNVYYIPKLKSNIISLGQLSENGSRVVIEKGVMRVYDSHSRLIIRVERQNNKLFTVRLQIAEKICLLMNIEDKSWLWHARFGHLNFQALKRLSTFKMVEGLPEISHVNQVCDGCAVGKMHRTTFPNKTSFRAKKALELIHGDLCGPITPSTHAGNKYFLLLVDDYSRYMWITLLASKSEALEKFKRFKALIENEVEMKIKCLRTDRGGEFNSFDFQAYCDHEGIRRHLTAPYSPQQNGVVERRNQTVIEMARSIMKSKEVPAKFWGEAVKTSVYVLNRAPTKSVEGMTPYQALYGKIPNIQHLRVFGCLAHAKTVSPHLTKLDDRSVQTVMLGYEDGSKAYRLLEPIKEKVIVSRDVLFEENKKWVWEDKSSNGQEDSQNTFTVHLKKIRTIAAEETEEEEEMSSEASSHDTPRSHTGSSAASEGHQKFRSLQEIYDATRGIEEEAGLCFLTEEEPTCYADACRNQDWKEAMEQEIHSIQKNGTWVLTDLPQNHKAIGLKWVFKLKRNPEGKVIKHKARLVAKGYVQKYGVDYKEVFAPVARLETIRTLIAYSALRRWDIHHMDVKTAFLNGELKEEVYVLQPDGFIDKKSPNKVLKLHKALYGLKQAPRAWNEKLDKSLQSLDFRKCVFEHAVYTKKHQDEVLIVGVYVDDLIVTGSSVESIEKFKKEMMAAFEMSDLGLLSHYLGIEVRQDPETITLCQTSYAQKILEKAGMADCNPCVLPMEPRCRLSRFDGESLVDATQYRSIIGCLRYLVNTRPDLTYSVGVVSRYMERPTVTHMNVVKQILRYVKGTLGMGCEYKRSKEGASLIGYCDSDLAGDTDDRKSTTGILFFLGKSPITWVSQKQKVVALSSCEAEYIAATGAACQGIWLTKLMESLEGQDQERPVLKVDNKSAISLAKNPVYHGRSKHIDTKIHFIRECVQHNVVELEYTRTEDQLADILTKPLGKQRFCELRDKIGVKVVQK</sequence>
<evidence type="ECO:0000256" key="4">
    <source>
        <dbReference type="ARBA" id="ARBA00022801"/>
    </source>
</evidence>
<dbReference type="InterPro" id="IPR012337">
    <property type="entry name" value="RNaseH-like_sf"/>
</dbReference>
<evidence type="ECO:0000256" key="5">
    <source>
        <dbReference type="PROSITE-ProRule" id="PRU00047"/>
    </source>
</evidence>
<feature type="region of interest" description="Disordered" evidence="6">
    <location>
        <begin position="229"/>
        <end position="262"/>
    </location>
</feature>
<dbReference type="InterPro" id="IPR054722">
    <property type="entry name" value="PolX-like_BBD"/>
</dbReference>
<dbReference type="GO" id="GO:0006508">
    <property type="term" value="P:proteolysis"/>
    <property type="evidence" value="ECO:0007669"/>
    <property type="project" value="UniProtKB-KW"/>
</dbReference>
<dbReference type="EMBL" id="CAMAPF010000224">
    <property type="protein sequence ID" value="CAH9114418.1"/>
    <property type="molecule type" value="Genomic_DNA"/>
</dbReference>
<feature type="compositionally biased region" description="Acidic residues" evidence="6">
    <location>
        <begin position="785"/>
        <end position="794"/>
    </location>
</feature>
<keyword evidence="5" id="KW-0862">Zinc</keyword>
<keyword evidence="5" id="KW-0863">Zinc-finger</keyword>
<dbReference type="Pfam" id="PF25597">
    <property type="entry name" value="SH3_retrovirus"/>
    <property type="match status" value="1"/>
</dbReference>